<keyword evidence="4 9" id="KW-0812">Transmembrane</keyword>
<dbReference type="OrthoDB" id="5867527at2759"/>
<keyword evidence="3" id="KW-1003">Cell membrane</keyword>
<keyword evidence="7 9" id="KW-0472">Membrane</keyword>
<comment type="subcellular location">
    <subcellularLocation>
        <location evidence="1 9">Cell membrane</location>
        <topology evidence="1 9">Multi-pass membrane protein</topology>
    </subcellularLocation>
</comment>
<dbReference type="PANTHER" id="PTHR11893:SF36">
    <property type="entry name" value="INNEXIN-5"/>
    <property type="match status" value="1"/>
</dbReference>
<evidence type="ECO:0000256" key="2">
    <source>
        <dbReference type="ARBA" id="ARBA00022448"/>
    </source>
</evidence>
<dbReference type="PANTHER" id="PTHR11893">
    <property type="entry name" value="INNEXIN"/>
    <property type="match status" value="1"/>
</dbReference>
<dbReference type="Pfam" id="PF00876">
    <property type="entry name" value="Innexin"/>
    <property type="match status" value="1"/>
</dbReference>
<evidence type="ECO:0000313" key="12">
    <source>
        <dbReference type="WBParaSite" id="MCU_012071-RA"/>
    </source>
</evidence>
<keyword evidence="5 9" id="KW-1133">Transmembrane helix</keyword>
<keyword evidence="8 9" id="KW-0407">Ion channel</keyword>
<sequence length="434" mass="49896">MVAQEFLQQLDKLHFVDSSSLHDFADRCAYLLSFIVLVICFTIVTLKSYVLEPLSCYTATTFSGSNMISFINAFCWVNGTVPADVNTDRLEDPDYWDYLESKKVNYYQWVSLVLALQAIMCYFPNLVWETITFNRVGTNLGYFVEAAQNAAKETGTNRTNRVQFLASSLDTLFFARRPLPHGPRNSGLLRFVGFVKELLPHKRLGRAICAYYFATKLLYFANAVLQLVFMEYFLGMSGKYRLFGLQVLHDIWHGHYWQETLVFPRVGFCRVPIKLVGRSVPTLIAQCSMPVNMLNEKIYVFLWFWFVGVATLQVISISIWILRLSIRQRRVRSLVRYMKVADVYDEGMKQTLKRFESACLRPDGSFILHMLRLNAGEIITNEILQALVDRFIRHEKLEGTCAVKTGGTVVVPSANSSIDPEKMEDETSLKKRFI</sequence>
<name>A0A0R3UAK9_MESCO</name>
<dbReference type="GO" id="GO:0034220">
    <property type="term" value="P:monoatomic ion transmembrane transport"/>
    <property type="evidence" value="ECO:0007669"/>
    <property type="project" value="UniProtKB-KW"/>
</dbReference>
<dbReference type="GO" id="GO:0005886">
    <property type="term" value="C:plasma membrane"/>
    <property type="evidence" value="ECO:0007669"/>
    <property type="project" value="UniProtKB-SubCell"/>
</dbReference>
<feature type="transmembrane region" description="Helical" evidence="9">
    <location>
        <begin position="298"/>
        <end position="322"/>
    </location>
</feature>
<keyword evidence="6 9" id="KW-0406">Ion transport</keyword>
<evidence type="ECO:0000313" key="10">
    <source>
        <dbReference type="EMBL" id="VDD77955.1"/>
    </source>
</evidence>
<protein>
    <recommendedName>
        <fullName evidence="9">Innexin</fullName>
    </recommendedName>
</protein>
<evidence type="ECO:0000256" key="4">
    <source>
        <dbReference type="ARBA" id="ARBA00022692"/>
    </source>
</evidence>
<keyword evidence="2 9" id="KW-0813">Transport</keyword>
<gene>
    <name evidence="9" type="primary">inx</name>
    <name evidence="10" type="ORF">MCOS_LOCUS3958</name>
</gene>
<reference evidence="12" key="2">
    <citation type="submission" date="2019-11" db="UniProtKB">
        <authorList>
            <consortium name="WormBaseParasite"/>
        </authorList>
    </citation>
    <scope>IDENTIFICATION</scope>
</reference>
<dbReference type="Proteomes" id="UP000267029">
    <property type="component" value="Unassembled WGS sequence"/>
</dbReference>
<keyword evidence="11" id="KW-1185">Reference proteome</keyword>
<evidence type="ECO:0000256" key="9">
    <source>
        <dbReference type="RuleBase" id="RU010713"/>
    </source>
</evidence>
<evidence type="ECO:0000256" key="6">
    <source>
        <dbReference type="ARBA" id="ARBA00023065"/>
    </source>
</evidence>
<proteinExistence type="inferred from homology"/>
<evidence type="ECO:0000256" key="7">
    <source>
        <dbReference type="ARBA" id="ARBA00023136"/>
    </source>
</evidence>
<accession>A0A0R3UAK9</accession>
<dbReference type="STRING" id="53468.A0A0R3UAK9"/>
<reference evidence="10 11" key="1">
    <citation type="submission" date="2018-10" db="EMBL/GenBank/DDBJ databases">
        <authorList>
            <consortium name="Pathogen Informatics"/>
        </authorList>
    </citation>
    <scope>NUCLEOTIDE SEQUENCE [LARGE SCALE GENOMIC DNA]</scope>
</reference>
<evidence type="ECO:0000256" key="1">
    <source>
        <dbReference type="ARBA" id="ARBA00004651"/>
    </source>
</evidence>
<dbReference type="EMBL" id="UXSR01001136">
    <property type="protein sequence ID" value="VDD77955.1"/>
    <property type="molecule type" value="Genomic_DNA"/>
</dbReference>
<dbReference type="PROSITE" id="PS51013">
    <property type="entry name" value="PANNEXIN"/>
    <property type="match status" value="1"/>
</dbReference>
<organism evidence="12">
    <name type="scientific">Mesocestoides corti</name>
    <name type="common">Flatworm</name>
    <dbReference type="NCBI Taxonomy" id="53468"/>
    <lineage>
        <taxon>Eukaryota</taxon>
        <taxon>Metazoa</taxon>
        <taxon>Spiralia</taxon>
        <taxon>Lophotrochozoa</taxon>
        <taxon>Platyhelminthes</taxon>
        <taxon>Cestoda</taxon>
        <taxon>Eucestoda</taxon>
        <taxon>Cyclophyllidea</taxon>
        <taxon>Mesocestoididae</taxon>
        <taxon>Mesocestoides</taxon>
    </lineage>
</organism>
<evidence type="ECO:0000313" key="11">
    <source>
        <dbReference type="Proteomes" id="UP000267029"/>
    </source>
</evidence>
<dbReference type="WBParaSite" id="MCU_012071-RA">
    <property type="protein sequence ID" value="MCU_012071-RA"/>
    <property type="gene ID" value="MCU_012071"/>
</dbReference>
<dbReference type="AlphaFoldDB" id="A0A0R3UAK9"/>
<feature type="transmembrane region" description="Helical" evidence="9">
    <location>
        <begin position="209"/>
        <end position="229"/>
    </location>
</feature>
<dbReference type="GO" id="GO:0005921">
    <property type="term" value="C:gap junction"/>
    <property type="evidence" value="ECO:0007669"/>
    <property type="project" value="UniProtKB-UniRule"/>
</dbReference>
<feature type="transmembrane region" description="Helical" evidence="9">
    <location>
        <begin position="28"/>
        <end position="50"/>
    </location>
</feature>
<comment type="similarity">
    <text evidence="9">Belongs to the pannexin family.</text>
</comment>
<dbReference type="InterPro" id="IPR000990">
    <property type="entry name" value="Innexin"/>
</dbReference>
<evidence type="ECO:0000256" key="8">
    <source>
        <dbReference type="ARBA" id="ARBA00023303"/>
    </source>
</evidence>
<evidence type="ECO:0000256" key="3">
    <source>
        <dbReference type="ARBA" id="ARBA00022475"/>
    </source>
</evidence>
<evidence type="ECO:0000256" key="5">
    <source>
        <dbReference type="ARBA" id="ARBA00022989"/>
    </source>
</evidence>
<feature type="transmembrane region" description="Helical" evidence="9">
    <location>
        <begin position="106"/>
        <end position="128"/>
    </location>
</feature>
<comment type="function">
    <text evidence="9">Structural component of the gap junctions.</text>
</comment>
<dbReference type="PRINTS" id="PR01262">
    <property type="entry name" value="INNEXIN"/>
</dbReference>